<sequence length="253" mass="29385">MDTFGIKEASATRDLNQYIELTNEKNSFFDKKSKKHVIRDETFSPHFELTDIDALCWLKAEKVDKSEQYYTYRCQRINLPSQREFAPITRAITQKSKVEIEYLSVDNGISKRIITPHSLFDDGLKIYIRAFDSNRKKFLNFSPSRVVSSKLLDSKPGVGEKIEDDEKWNLFIELDIVPHPAIKVKETIEYEYKMIRGMLKIKVREATAGFFLRSWNVDCSPGATLSPKVYHLHLNNVKNFDGSEMLFIAPTSW</sequence>
<accession>A0AAW6XCY4</accession>
<keyword evidence="6" id="KW-1185">Reference proteome</keyword>
<dbReference type="EMBL" id="JARTLO010000053">
    <property type="protein sequence ID" value="MDK4769100.1"/>
    <property type="molecule type" value="Genomic_DNA"/>
</dbReference>
<dbReference type="InterPro" id="IPR059020">
    <property type="entry name" value="CapW_CTD"/>
</dbReference>
<proteinExistence type="predicted"/>
<dbReference type="Proteomes" id="UP001174748">
    <property type="component" value="Unassembled WGS sequence"/>
</dbReference>
<dbReference type="AlphaFoldDB" id="A0AAW6XCY4"/>
<evidence type="ECO:0000259" key="1">
    <source>
        <dbReference type="Pfam" id="PF13280"/>
    </source>
</evidence>
<organism evidence="3 5">
    <name type="scientific">Serratia nevei</name>
    <dbReference type="NCBI Taxonomy" id="2703794"/>
    <lineage>
        <taxon>Bacteria</taxon>
        <taxon>Pseudomonadati</taxon>
        <taxon>Pseudomonadota</taxon>
        <taxon>Gammaproteobacteria</taxon>
        <taxon>Enterobacterales</taxon>
        <taxon>Yersiniaceae</taxon>
        <taxon>Serratia</taxon>
    </lineage>
</organism>
<evidence type="ECO:0000313" key="6">
    <source>
        <dbReference type="Proteomes" id="UP001174748"/>
    </source>
</evidence>
<evidence type="ECO:0000259" key="2">
    <source>
        <dbReference type="Pfam" id="PF26107"/>
    </source>
</evidence>
<feature type="domain" description="WYL" evidence="1">
    <location>
        <begin position="85"/>
        <end position="148"/>
    </location>
</feature>
<evidence type="ECO:0000313" key="5">
    <source>
        <dbReference type="Proteomes" id="UP001173597"/>
    </source>
</evidence>
<evidence type="ECO:0000313" key="4">
    <source>
        <dbReference type="EMBL" id="MDK5173635.1"/>
    </source>
</evidence>
<reference evidence="3" key="1">
    <citation type="submission" date="2023-01" db="EMBL/GenBank/DDBJ databases">
        <title>Genomic dissection of endemic carbapenem resistance: metallo-beta-lactamase gene dissemination through clonal, plasmid and integron transfer pathways.</title>
        <authorList>
            <person name="Macesic N."/>
        </authorList>
    </citation>
    <scope>NUCLEOTIDE SEQUENCE</scope>
    <source>
        <strain evidence="4">CPO382</strain>
        <strain evidence="3">CPO573</strain>
    </source>
</reference>
<dbReference type="PROSITE" id="PS52050">
    <property type="entry name" value="WYL"/>
    <property type="match status" value="1"/>
</dbReference>
<name>A0AAW6XCY4_9GAMM</name>
<comment type="caution">
    <text evidence="3">The sequence shown here is derived from an EMBL/GenBank/DDBJ whole genome shotgun (WGS) entry which is preliminary data.</text>
</comment>
<dbReference type="RefSeq" id="WP_080352612.1">
    <property type="nucleotide sequence ID" value="NZ_JARTLO010000053.1"/>
</dbReference>
<feature type="domain" description="DNA-binding transcriptional repressor CapW C-terminal dimerisation" evidence="2">
    <location>
        <begin position="172"/>
        <end position="238"/>
    </location>
</feature>
<protein>
    <submittedName>
        <fullName evidence="3">WYL domain-containing protein</fullName>
    </submittedName>
</protein>
<evidence type="ECO:0000313" key="3">
    <source>
        <dbReference type="EMBL" id="MDK4769100.1"/>
    </source>
</evidence>
<dbReference type="Proteomes" id="UP001173597">
    <property type="component" value="Unassembled WGS sequence"/>
</dbReference>
<dbReference type="InterPro" id="IPR026881">
    <property type="entry name" value="WYL_dom"/>
</dbReference>
<dbReference type="EMBL" id="JARTOI010000069">
    <property type="protein sequence ID" value="MDK5173635.1"/>
    <property type="molecule type" value="Genomic_DNA"/>
</dbReference>
<gene>
    <name evidence="3" type="ORF">P9854_25375</name>
    <name evidence="4" type="ORF">P9921_24640</name>
</gene>
<dbReference type="Pfam" id="PF13280">
    <property type="entry name" value="WYL"/>
    <property type="match status" value="1"/>
</dbReference>
<dbReference type="Pfam" id="PF26107">
    <property type="entry name" value="BrxR_CTD"/>
    <property type="match status" value="1"/>
</dbReference>